<feature type="compositionally biased region" description="Polar residues" evidence="1">
    <location>
        <begin position="34"/>
        <end position="52"/>
    </location>
</feature>
<dbReference type="EMBL" id="QXFW01001231">
    <property type="protein sequence ID" value="KAE8994203.1"/>
    <property type="molecule type" value="Genomic_DNA"/>
</dbReference>
<evidence type="ECO:0000256" key="1">
    <source>
        <dbReference type="SAM" id="MobiDB-lite"/>
    </source>
</evidence>
<evidence type="ECO:0000313" key="4">
    <source>
        <dbReference type="Proteomes" id="UP000441208"/>
    </source>
</evidence>
<proteinExistence type="predicted"/>
<comment type="caution">
    <text evidence="2">The sequence shown here is derived from an EMBL/GenBank/DDBJ whole genome shotgun (WGS) entry which is preliminary data.</text>
</comment>
<feature type="region of interest" description="Disordered" evidence="1">
    <location>
        <begin position="139"/>
        <end position="168"/>
    </location>
</feature>
<dbReference type="EMBL" id="QXFZ01001058">
    <property type="protein sequence ID" value="KAE9097972.1"/>
    <property type="molecule type" value="Genomic_DNA"/>
</dbReference>
<evidence type="ECO:0000313" key="2">
    <source>
        <dbReference type="EMBL" id="KAE8994203.1"/>
    </source>
</evidence>
<protein>
    <submittedName>
        <fullName evidence="2">Uncharacterized protein</fullName>
    </submittedName>
</protein>
<gene>
    <name evidence="3" type="ORF">PF007_g16433</name>
    <name evidence="2" type="ORF">PF011_g16823</name>
</gene>
<accession>A0A6A3JRG5</accession>
<dbReference type="AlphaFoldDB" id="A0A6A3JRG5"/>
<evidence type="ECO:0000313" key="3">
    <source>
        <dbReference type="EMBL" id="KAE9097972.1"/>
    </source>
</evidence>
<reference evidence="2 5" key="1">
    <citation type="submission" date="2018-09" db="EMBL/GenBank/DDBJ databases">
        <title>Genomic investigation of the strawberry pathogen Phytophthora fragariae indicates pathogenicity is determined by transcriptional variation in three key races.</title>
        <authorList>
            <person name="Adams T.M."/>
            <person name="Armitage A.D."/>
            <person name="Sobczyk M.K."/>
            <person name="Bates H.J."/>
            <person name="Dunwell J.M."/>
            <person name="Nellist C.F."/>
            <person name="Harrison R.J."/>
        </authorList>
    </citation>
    <scope>NUCLEOTIDE SEQUENCE [LARGE SCALE GENOMIC DNA]</scope>
    <source>
        <strain evidence="3 4">NOV-71</strain>
        <strain evidence="2 5">SCRP245</strain>
    </source>
</reference>
<sequence length="168" mass="18501">MSLVVRYWGEALLGVCAHLNARNSATDWSRARKNTTGEVNINAEGTDNQSKPNVDGAMEESQQGSLQEPWDQGSWDGNIDELRQRLMGLTIPHELQCEIHIILEQAEPRRYAEQLAFLVNTASQLNQPHRKQILAIDLQDDSQGDTPTISDFAGSPTTMATRSCPGGG</sequence>
<name>A0A6A3JRG5_9STRA</name>
<evidence type="ECO:0000313" key="5">
    <source>
        <dbReference type="Proteomes" id="UP000460718"/>
    </source>
</evidence>
<dbReference type="Proteomes" id="UP000460718">
    <property type="component" value="Unassembled WGS sequence"/>
</dbReference>
<organism evidence="2 5">
    <name type="scientific">Phytophthora fragariae</name>
    <dbReference type="NCBI Taxonomy" id="53985"/>
    <lineage>
        <taxon>Eukaryota</taxon>
        <taxon>Sar</taxon>
        <taxon>Stramenopiles</taxon>
        <taxon>Oomycota</taxon>
        <taxon>Peronosporomycetes</taxon>
        <taxon>Peronosporales</taxon>
        <taxon>Peronosporaceae</taxon>
        <taxon>Phytophthora</taxon>
    </lineage>
</organism>
<feature type="region of interest" description="Disordered" evidence="1">
    <location>
        <begin position="31"/>
        <end position="74"/>
    </location>
</feature>
<feature type="compositionally biased region" description="Polar residues" evidence="1">
    <location>
        <begin position="144"/>
        <end position="161"/>
    </location>
</feature>
<dbReference type="Proteomes" id="UP000441208">
    <property type="component" value="Unassembled WGS sequence"/>
</dbReference>